<evidence type="ECO:0000256" key="1">
    <source>
        <dbReference type="ARBA" id="ARBA00001971"/>
    </source>
</evidence>
<dbReference type="Proteomes" id="UP001251528">
    <property type="component" value="Unassembled WGS sequence"/>
</dbReference>
<feature type="binding site" description="axial binding residue" evidence="9">
    <location>
        <position position="400"/>
    </location>
    <ligand>
        <name>heme</name>
        <dbReference type="ChEBI" id="CHEBI:30413"/>
    </ligand>
    <ligandPart>
        <name>Fe</name>
        <dbReference type="ChEBI" id="CHEBI:18248"/>
    </ligandPart>
</feature>
<dbReference type="PANTHER" id="PTHR46206:SF1">
    <property type="entry name" value="P450, PUTATIVE (EUROFUNG)-RELATED"/>
    <property type="match status" value="1"/>
</dbReference>
<gene>
    <name evidence="11" type="ORF">QQS21_003840</name>
</gene>
<dbReference type="CDD" id="cd11041">
    <property type="entry name" value="CYP503A1-like"/>
    <property type="match status" value="1"/>
</dbReference>
<keyword evidence="6 10" id="KW-0560">Oxidoreductase</keyword>
<accession>A0AAJ0CSK3</accession>
<evidence type="ECO:0000256" key="6">
    <source>
        <dbReference type="ARBA" id="ARBA00023002"/>
    </source>
</evidence>
<dbReference type="GO" id="GO:0016705">
    <property type="term" value="F:oxidoreductase activity, acting on paired donors, with incorporation or reduction of molecular oxygen"/>
    <property type="evidence" value="ECO:0007669"/>
    <property type="project" value="InterPro"/>
</dbReference>
<evidence type="ECO:0008006" key="13">
    <source>
        <dbReference type="Google" id="ProtNLM"/>
    </source>
</evidence>
<dbReference type="Gene3D" id="1.10.630.10">
    <property type="entry name" value="Cytochrome P450"/>
    <property type="match status" value="1"/>
</dbReference>
<dbReference type="GO" id="GO:0004497">
    <property type="term" value="F:monooxygenase activity"/>
    <property type="evidence" value="ECO:0007669"/>
    <property type="project" value="UniProtKB-KW"/>
</dbReference>
<dbReference type="AlphaFoldDB" id="A0AAJ0CSK3"/>
<dbReference type="InterPro" id="IPR036396">
    <property type="entry name" value="Cyt_P450_sf"/>
</dbReference>
<evidence type="ECO:0000256" key="7">
    <source>
        <dbReference type="ARBA" id="ARBA00023004"/>
    </source>
</evidence>
<dbReference type="GO" id="GO:0020037">
    <property type="term" value="F:heme binding"/>
    <property type="evidence" value="ECO:0007669"/>
    <property type="project" value="InterPro"/>
</dbReference>
<keyword evidence="7 9" id="KW-0408">Iron</keyword>
<comment type="cofactor">
    <cofactor evidence="1 9">
        <name>heme</name>
        <dbReference type="ChEBI" id="CHEBI:30413"/>
    </cofactor>
</comment>
<comment type="pathway">
    <text evidence="2">Secondary metabolite biosynthesis.</text>
</comment>
<evidence type="ECO:0000256" key="3">
    <source>
        <dbReference type="ARBA" id="ARBA00010617"/>
    </source>
</evidence>
<sequence length="464" mass="53259">MFREAYENYLKRGSPIVIPGLGLRHEVLMPSRYMPWVLSQRESELSSAQAFVEIDQVRWVLGDNRYVADPWHGTLVRTDMSHDLENICAALNDELQMAFDEYFSADSDSWKDIDLLNTVRWIVARAASRFTIGLPLCRNKEYLRLSLETVDGLILNAGATGGAPRILQPLVGAVVNWNVRRKIKRMKRLLSPIWGERIVALQNKRDNKEPQDYFQMMARYALEHRPNEFVDLDAMTRRLIAANFGSMHQTSIQVTNMLLNIVGSDHEYNTIAALRKESRELVKNGANTKWTKSDIAKMIKSDSVARETLRLHSFGGRAVQRKVMSDSCATPDGYHLPKGTIISFLGQPAQTDSNLLDNALKYDPFRFSRLREDTTKKQKKLNFVTTGPEYLSFGHGRHACPGRFLVDFELKMIISHVLGRYDLDFPPEYEKSRPPNYWLAEVVFPPKDVRIRVRKRPESESVLN</sequence>
<evidence type="ECO:0000256" key="10">
    <source>
        <dbReference type="RuleBase" id="RU000461"/>
    </source>
</evidence>
<dbReference type="Pfam" id="PF00067">
    <property type="entry name" value="p450"/>
    <property type="match status" value="1"/>
</dbReference>
<evidence type="ECO:0000256" key="9">
    <source>
        <dbReference type="PIRSR" id="PIRSR602403-1"/>
    </source>
</evidence>
<evidence type="ECO:0000256" key="5">
    <source>
        <dbReference type="ARBA" id="ARBA00022723"/>
    </source>
</evidence>
<dbReference type="EMBL" id="JASWJB010000052">
    <property type="protein sequence ID" value="KAK2604004.1"/>
    <property type="molecule type" value="Genomic_DNA"/>
</dbReference>
<dbReference type="InterPro" id="IPR001128">
    <property type="entry name" value="Cyt_P450"/>
</dbReference>
<name>A0AAJ0CSK3_9HYPO</name>
<dbReference type="PANTHER" id="PTHR46206">
    <property type="entry name" value="CYTOCHROME P450"/>
    <property type="match status" value="1"/>
</dbReference>
<keyword evidence="4 9" id="KW-0349">Heme</keyword>
<evidence type="ECO:0000256" key="2">
    <source>
        <dbReference type="ARBA" id="ARBA00005179"/>
    </source>
</evidence>
<comment type="caution">
    <text evidence="11">The sequence shown here is derived from an EMBL/GenBank/DDBJ whole genome shotgun (WGS) entry which is preliminary data.</text>
</comment>
<comment type="similarity">
    <text evidence="3 10">Belongs to the cytochrome P450 family.</text>
</comment>
<dbReference type="GO" id="GO:0005506">
    <property type="term" value="F:iron ion binding"/>
    <property type="evidence" value="ECO:0007669"/>
    <property type="project" value="InterPro"/>
</dbReference>
<reference evidence="11" key="1">
    <citation type="submission" date="2023-06" db="EMBL/GenBank/DDBJ databases">
        <title>Conoideocrella luteorostrata (Hypocreales: Clavicipitaceae), a potential biocontrol fungus for elongate hemlock scale in United States Christmas tree production areas.</title>
        <authorList>
            <person name="Barrett H."/>
            <person name="Lovett B."/>
            <person name="Macias A.M."/>
            <person name="Stajich J.E."/>
            <person name="Kasson M.T."/>
        </authorList>
    </citation>
    <scope>NUCLEOTIDE SEQUENCE</scope>
    <source>
        <strain evidence="11">ARSEF 14590</strain>
    </source>
</reference>
<dbReference type="SUPFAM" id="SSF48264">
    <property type="entry name" value="Cytochrome P450"/>
    <property type="match status" value="1"/>
</dbReference>
<evidence type="ECO:0000256" key="4">
    <source>
        <dbReference type="ARBA" id="ARBA00022617"/>
    </source>
</evidence>
<keyword evidence="8 10" id="KW-0503">Monooxygenase</keyword>
<keyword evidence="5 9" id="KW-0479">Metal-binding</keyword>
<organism evidence="11 12">
    <name type="scientific">Conoideocrella luteorostrata</name>
    <dbReference type="NCBI Taxonomy" id="1105319"/>
    <lineage>
        <taxon>Eukaryota</taxon>
        <taxon>Fungi</taxon>
        <taxon>Dikarya</taxon>
        <taxon>Ascomycota</taxon>
        <taxon>Pezizomycotina</taxon>
        <taxon>Sordariomycetes</taxon>
        <taxon>Hypocreomycetidae</taxon>
        <taxon>Hypocreales</taxon>
        <taxon>Clavicipitaceae</taxon>
        <taxon>Conoideocrella</taxon>
    </lineage>
</organism>
<dbReference type="PROSITE" id="PS00086">
    <property type="entry name" value="CYTOCHROME_P450"/>
    <property type="match status" value="1"/>
</dbReference>
<dbReference type="InterPro" id="IPR017972">
    <property type="entry name" value="Cyt_P450_CS"/>
</dbReference>
<dbReference type="InterPro" id="IPR002403">
    <property type="entry name" value="Cyt_P450_E_grp-IV"/>
</dbReference>
<evidence type="ECO:0000256" key="8">
    <source>
        <dbReference type="ARBA" id="ARBA00023033"/>
    </source>
</evidence>
<protein>
    <recommendedName>
        <fullName evidence="13">Cytochrome P450</fullName>
    </recommendedName>
</protein>
<evidence type="ECO:0000313" key="11">
    <source>
        <dbReference type="EMBL" id="KAK2604004.1"/>
    </source>
</evidence>
<dbReference type="PRINTS" id="PR00465">
    <property type="entry name" value="EP450IV"/>
</dbReference>
<evidence type="ECO:0000313" key="12">
    <source>
        <dbReference type="Proteomes" id="UP001251528"/>
    </source>
</evidence>
<keyword evidence="12" id="KW-1185">Reference proteome</keyword>
<proteinExistence type="inferred from homology"/>